<organism evidence="2 3">
    <name type="scientific">Persicobacter psychrovividus</name>
    <dbReference type="NCBI Taxonomy" id="387638"/>
    <lineage>
        <taxon>Bacteria</taxon>
        <taxon>Pseudomonadati</taxon>
        <taxon>Bacteroidota</taxon>
        <taxon>Cytophagia</taxon>
        <taxon>Cytophagales</taxon>
        <taxon>Persicobacteraceae</taxon>
        <taxon>Persicobacter</taxon>
    </lineage>
</organism>
<protein>
    <recommendedName>
        <fullName evidence="4">Tetratricopeptide repeat protein</fullName>
    </recommendedName>
</protein>
<evidence type="ECO:0000256" key="1">
    <source>
        <dbReference type="SAM" id="SignalP"/>
    </source>
</evidence>
<dbReference type="SUPFAM" id="SSF48452">
    <property type="entry name" value="TPR-like"/>
    <property type="match status" value="1"/>
</dbReference>
<dbReference type="InterPro" id="IPR011659">
    <property type="entry name" value="WD40"/>
</dbReference>
<feature type="signal peptide" evidence="1">
    <location>
        <begin position="1"/>
        <end position="19"/>
    </location>
</feature>
<evidence type="ECO:0000313" key="2">
    <source>
        <dbReference type="EMBL" id="BDC97831.1"/>
    </source>
</evidence>
<evidence type="ECO:0000313" key="3">
    <source>
        <dbReference type="Proteomes" id="UP001354989"/>
    </source>
</evidence>
<dbReference type="Pfam" id="PF07676">
    <property type="entry name" value="PD40"/>
    <property type="match status" value="3"/>
</dbReference>
<proteinExistence type="predicted"/>
<keyword evidence="3" id="KW-1185">Reference proteome</keyword>
<reference evidence="2 3" key="1">
    <citation type="submission" date="2021-12" db="EMBL/GenBank/DDBJ databases">
        <title>Genome sequencing of bacteria with rrn-lacking chromosome and rrn-plasmid.</title>
        <authorList>
            <person name="Anda M."/>
            <person name="Iwasaki W."/>
        </authorList>
    </citation>
    <scope>NUCLEOTIDE SEQUENCE [LARGE SCALE GENOMIC DNA]</scope>
    <source>
        <strain evidence="2 3">NBRC 101262</strain>
    </source>
</reference>
<dbReference type="RefSeq" id="WP_338397374.1">
    <property type="nucleotide sequence ID" value="NZ_AP025292.1"/>
</dbReference>
<name>A0ABN6L420_9BACT</name>
<dbReference type="EMBL" id="AP025292">
    <property type="protein sequence ID" value="BDC97831.1"/>
    <property type="molecule type" value="Genomic_DNA"/>
</dbReference>
<dbReference type="Pfam" id="PF14559">
    <property type="entry name" value="TPR_19"/>
    <property type="match status" value="1"/>
</dbReference>
<feature type="chain" id="PRO_5046805456" description="Tetratricopeptide repeat protein" evidence="1">
    <location>
        <begin position="20"/>
        <end position="633"/>
    </location>
</feature>
<keyword evidence="1" id="KW-0732">Signal</keyword>
<sequence length="633" mass="72320">MKKILLFLLILGNAHFAAAQNSTIEKAERAYDAGKYAAAVPLYEKALKANFDPFTAFELAECYIGMGDHDKATAMFEKLISDYREDLPLVRYDYAVVLKQMGKYEQAVSAFDTFIEEAKTIRGRIKGDAKTLIIKAEEEVKGCELALNDPYQPSENDGFRLATEFPTSKKYFAGTYLPQQKQLWLASVERTGRGAFERFTQNSDTQQWEPYLNTTDGMKNLTSTNQEESAIISPDGNTLYFVRSSLNYPAQLYFSTRKNGRWGRAQVLEDRVNDPYFDNITPALSATGDTLYFSSDRPHGKGGFDIWYSVKNSKGEWKKAINFEEVNSSSDELAPVFDHRTNTMYFTSDGHSNYGGYDIFKYDASRNEVVNLGAPFNTHADDGYLVLTDHQMLWSSKRGQNGYQVYEQTIDQAAVVAQSTIDKIQQINSDQQKLSFNTNLDAKASTEVLTASVSVAAPEESKAPTAPKAPKALNYEEKEKQAEHYYADLEHQQKNKVERIIAVMWLNMYLTLAPELKAKLNEDYHALNQEQKKTIKTLGRYYYAKSFTQRATLAQKEYNFCKENTDKTADQWRRIIIYRAFRHDKEGMAKMSQLDWEYLKSRPEEEVNQMKFIAKNLRSTDKVKVKSKSESSK</sequence>
<dbReference type="InterPro" id="IPR011042">
    <property type="entry name" value="6-blade_b-propeller_TolB-like"/>
</dbReference>
<dbReference type="InterPro" id="IPR011990">
    <property type="entry name" value="TPR-like_helical_dom_sf"/>
</dbReference>
<accession>A0ABN6L420</accession>
<dbReference type="Proteomes" id="UP001354989">
    <property type="component" value="Chromosome"/>
</dbReference>
<dbReference type="Gene3D" id="1.25.40.10">
    <property type="entry name" value="Tetratricopeptide repeat domain"/>
    <property type="match status" value="1"/>
</dbReference>
<dbReference type="SUPFAM" id="SSF82171">
    <property type="entry name" value="DPP6 N-terminal domain-like"/>
    <property type="match status" value="1"/>
</dbReference>
<gene>
    <name evidence="2" type="ORF">PEPS_01120</name>
</gene>
<dbReference type="Gene3D" id="2.120.10.30">
    <property type="entry name" value="TolB, C-terminal domain"/>
    <property type="match status" value="1"/>
</dbReference>
<evidence type="ECO:0008006" key="4">
    <source>
        <dbReference type="Google" id="ProtNLM"/>
    </source>
</evidence>